<dbReference type="RefSeq" id="WP_406799411.1">
    <property type="nucleotide sequence ID" value="NZ_JBEWZF010000001.1"/>
</dbReference>
<proteinExistence type="predicted"/>
<name>A0ABW8TZB5_9BACT</name>
<dbReference type="EMBL" id="JBEWZF010000001">
    <property type="protein sequence ID" value="MFL0297393.1"/>
    <property type="molecule type" value="Genomic_DNA"/>
</dbReference>
<evidence type="ECO:0000313" key="2">
    <source>
        <dbReference type="Proteomes" id="UP001623553"/>
    </source>
</evidence>
<organism evidence="1 2">
    <name type="scientific">Aquirufa novilacunae</name>
    <dbReference type="NCBI Taxonomy" id="3139305"/>
    <lineage>
        <taxon>Bacteria</taxon>
        <taxon>Pseudomonadati</taxon>
        <taxon>Bacteroidota</taxon>
        <taxon>Cytophagia</taxon>
        <taxon>Cytophagales</taxon>
        <taxon>Flectobacillaceae</taxon>
        <taxon>Aquirufa</taxon>
    </lineage>
</organism>
<gene>
    <name evidence="1" type="ORF">AAE961_00755</name>
</gene>
<dbReference type="Proteomes" id="UP001623553">
    <property type="component" value="Unassembled WGS sequence"/>
</dbReference>
<evidence type="ECO:0008006" key="3">
    <source>
        <dbReference type="Google" id="ProtNLM"/>
    </source>
</evidence>
<reference evidence="1 2" key="1">
    <citation type="submission" date="2024-07" db="EMBL/GenBank/DDBJ databases">
        <authorList>
            <person name="Pitt A."/>
            <person name="Hahn M.W."/>
        </authorList>
    </citation>
    <scope>NUCLEOTIDE SEQUENCE [LARGE SCALE GENOMIC DNA]</scope>
    <source>
        <strain evidence="1 2">2-BAHN-186B</strain>
    </source>
</reference>
<keyword evidence="2" id="KW-1185">Reference proteome</keyword>
<sequence>MRISLIILSFLFISFLGFGQNNGINFQGVGRNSSGAVLATQKISLRFSVIHTFESGTVEYVESKEVTTNAQGIFSVVIGDGSQISKTGNFSDINWKINPKFLKVEMDPAGGSSFLAMGTTRLQSVPYAYYANGVNADNVDGVLSVSKGGTGVATITDLKSILSLDQLNNTSDEAKPISIATQAALDTKVSTSTLSSTLATKVATEIFSTTIATKANVSDLVLKAPINSPTFTGMVSGISKEMIGLSNVDNTADTAKPISILTQASLDTKVSTSTFTTTVALKENAANKSTAIDLGGGATSDVLFPTQKAVKSYVDGQINSGGVTDGGITTIKLADLAVTNDKLASGISKSKVGLANVENTALSTWRGTNTINTIGTITTGVWSGTTVAVEKGGTGLTSAGTNGQVLTTTGSGTLTWTFLTGVSSQTLNTTSRTEPFDLTQETGLNGSSVNIRAAENLANGSGSLAANLDGIANVGVGIRTLNSNTTGTANTALGFETLYSNTVGQFNTGVGTYSLRSNTTGSANSALGSTSLLSNTTGYGNVAIGEWSLLSNTIGSYNTGLGVNTLIKNTTGNSNLAVGSDALKNNTIASWNTALGVNSLRLNTVGVHNTTAGAGTLELNTSGENNTAMGSGALHENISASWNTAVGMYASFKNSTGMNNTSMGGRSIYYNTSGSNNVAMGYNTLSSLTSGSNNTAIGSEANVATGAIGNSTVIGANATVSASNTIQLGNADIVAVKTAGKLSTGSVTYPNAHGSAGQVLSTTGSGTLTWTTLTSSPIDLVNSSGILSIVNGGTGTNTQNFVDLSAAQTIAGSKIFSSDVTINELRIGKGPGNLQNNIVIGREAFTSNTTGVGNTAIGDNALHTNNAGDYNTALGDATLALNTTGNRNTAIGSAALYSNYNGVNNSAFGVGALTYNIGGVDNVGVGKEALHSNSNGSYNIGIGTASLQSNTSGSNNTAVGNSTGLGIISGNNNTIIGANVTGLSDVSNHIILANGSGAIKARHDGSDWTFNGSVSIGSSAPVGSAKLEVNSTTQGFLLPRMTTVQRDAISSPAQGLSIYNTTTKGNELYNGTAWVPTTHYVGESYGGGTVFYVYDNGRHGLITANTIQSTGAFWRAGTDINTMALADGVGAGLKNTAIIIASQGYGNGDVYAARICNEYSVTENGVTYADWYLPSNKELQLLMNNRSYIPNDINTYYWSSTEASQGTAYFDTGVTNTKNNWYYVRAIRSF</sequence>
<dbReference type="Gene3D" id="2.150.10.10">
    <property type="entry name" value="Serralysin-like metalloprotease, C-terminal"/>
    <property type="match status" value="1"/>
</dbReference>
<evidence type="ECO:0000313" key="1">
    <source>
        <dbReference type="EMBL" id="MFL0297393.1"/>
    </source>
</evidence>
<dbReference type="InterPro" id="IPR011049">
    <property type="entry name" value="Serralysin-like_metalloprot_C"/>
</dbReference>
<comment type="caution">
    <text evidence="1">The sequence shown here is derived from an EMBL/GenBank/DDBJ whole genome shotgun (WGS) entry which is preliminary data.</text>
</comment>
<protein>
    <recommendedName>
        <fullName evidence="3">DUF1566 domain-containing protein</fullName>
    </recommendedName>
</protein>
<accession>A0ABW8TZB5</accession>